<evidence type="ECO:0000256" key="4">
    <source>
        <dbReference type="SAM" id="MobiDB-lite"/>
    </source>
</evidence>
<evidence type="ECO:0000256" key="2">
    <source>
        <dbReference type="ARBA" id="ARBA00022679"/>
    </source>
</evidence>
<keyword evidence="2" id="KW-0808">Transferase</keyword>
<dbReference type="Pfam" id="PF22617">
    <property type="entry name" value="HCS_D2"/>
    <property type="match status" value="1"/>
</dbReference>
<protein>
    <recommendedName>
        <fullName evidence="5">2-isopropylmalate synthase LeuA allosteric (dimerisation) domain-containing protein</fullName>
    </recommendedName>
</protein>
<gene>
    <name evidence="6" type="ORF">LCGC14_2608050</name>
</gene>
<accession>A0A0F9AUE4</accession>
<dbReference type="AlphaFoldDB" id="A0A0F9AUE4"/>
<dbReference type="Gene3D" id="1.10.238.260">
    <property type="match status" value="1"/>
</dbReference>
<dbReference type="PANTHER" id="PTHR43538">
    <property type="entry name" value="ALPHA-IPM SYNTHASE/HOMOCITRATE SYNTHASE"/>
    <property type="match status" value="1"/>
</dbReference>
<proteinExistence type="inferred from homology"/>
<sequence length="262" mass="28674">DQAYVGRNAFAHGGGMHVAGVRADTRTFEHIDPEVVGNQRELLVSELSGKGTVLARAEAAGLNLSPESTRQAVERLKELEHLGYQFEAADASFDLLLRKESGDYEPLFRLETFRVITEKREDGKVQTEATIKVWSGGERLVRTAEGNGPVNALDRALRDAIADMHPNLRDIDLVNYKVRIIDEHKGTGAVTRVLIESSDAHDTWGTIGVSENIIEASWEALVDSLEYSTQGRPAEGGERRSQGPEEPGASSTSVDRGATRPR</sequence>
<evidence type="ECO:0000256" key="3">
    <source>
        <dbReference type="ARBA" id="ARBA00029440"/>
    </source>
</evidence>
<dbReference type="SUPFAM" id="SSF110921">
    <property type="entry name" value="2-isopropylmalate synthase LeuA, allosteric (dimerisation) domain"/>
    <property type="match status" value="1"/>
</dbReference>
<dbReference type="Pfam" id="PF08502">
    <property type="entry name" value="LeuA_dimer"/>
    <property type="match status" value="1"/>
</dbReference>
<comment type="pathway">
    <text evidence="3">Amino-acid biosynthesis.</text>
</comment>
<dbReference type="InterPro" id="IPR013709">
    <property type="entry name" value="2-isopropylmalate_synth_dimer"/>
</dbReference>
<organism evidence="6">
    <name type="scientific">marine sediment metagenome</name>
    <dbReference type="NCBI Taxonomy" id="412755"/>
    <lineage>
        <taxon>unclassified sequences</taxon>
        <taxon>metagenomes</taxon>
        <taxon>ecological metagenomes</taxon>
    </lineage>
</organism>
<dbReference type="GO" id="GO:0003852">
    <property type="term" value="F:2-isopropylmalate synthase activity"/>
    <property type="evidence" value="ECO:0007669"/>
    <property type="project" value="InterPro"/>
</dbReference>
<dbReference type="Gene3D" id="3.30.160.270">
    <property type="match status" value="1"/>
</dbReference>
<dbReference type="EMBL" id="LAZR01044202">
    <property type="protein sequence ID" value="KKL05237.1"/>
    <property type="molecule type" value="Genomic_DNA"/>
</dbReference>
<feature type="domain" description="2-isopropylmalate synthase LeuA allosteric (dimerisation)" evidence="5">
    <location>
        <begin position="87"/>
        <end position="229"/>
    </location>
</feature>
<reference evidence="6" key="1">
    <citation type="journal article" date="2015" name="Nature">
        <title>Complex archaea that bridge the gap between prokaryotes and eukaryotes.</title>
        <authorList>
            <person name="Spang A."/>
            <person name="Saw J.H."/>
            <person name="Jorgensen S.L."/>
            <person name="Zaremba-Niedzwiedzka K."/>
            <person name="Martijn J."/>
            <person name="Lind A.E."/>
            <person name="van Eijk R."/>
            <person name="Schleper C."/>
            <person name="Guy L."/>
            <person name="Ettema T.J."/>
        </authorList>
    </citation>
    <scope>NUCLEOTIDE SEQUENCE</scope>
</reference>
<dbReference type="InterPro" id="IPR054691">
    <property type="entry name" value="LeuA/HCS_post-cat"/>
</dbReference>
<dbReference type="InterPro" id="IPR036230">
    <property type="entry name" value="LeuA_allosteric_dom_sf"/>
</dbReference>
<dbReference type="PANTHER" id="PTHR43538:SF1">
    <property type="entry name" value="(R)-CITRAMALATE SYNTHASE"/>
    <property type="match status" value="1"/>
</dbReference>
<evidence type="ECO:0000256" key="1">
    <source>
        <dbReference type="ARBA" id="ARBA00006154"/>
    </source>
</evidence>
<feature type="non-terminal residue" evidence="6">
    <location>
        <position position="1"/>
    </location>
</feature>
<evidence type="ECO:0000313" key="6">
    <source>
        <dbReference type="EMBL" id="KKL05237.1"/>
    </source>
</evidence>
<comment type="similarity">
    <text evidence="1">Belongs to the alpha-IPM synthase/homocitrate synthase family.</text>
</comment>
<dbReference type="InterPro" id="IPR005675">
    <property type="entry name" value="Citramal_synthase"/>
</dbReference>
<name>A0A0F9AUE4_9ZZZZ</name>
<evidence type="ECO:0000259" key="5">
    <source>
        <dbReference type="SMART" id="SM00917"/>
    </source>
</evidence>
<dbReference type="GO" id="GO:0009098">
    <property type="term" value="P:L-leucine biosynthetic process"/>
    <property type="evidence" value="ECO:0007669"/>
    <property type="project" value="InterPro"/>
</dbReference>
<comment type="caution">
    <text evidence="6">The sequence shown here is derived from an EMBL/GenBank/DDBJ whole genome shotgun (WGS) entry which is preliminary data.</text>
</comment>
<feature type="region of interest" description="Disordered" evidence="4">
    <location>
        <begin position="227"/>
        <end position="262"/>
    </location>
</feature>
<dbReference type="SMART" id="SM00917">
    <property type="entry name" value="LeuA_dimer"/>
    <property type="match status" value="1"/>
</dbReference>